<dbReference type="Proteomes" id="UP001190700">
    <property type="component" value="Unassembled WGS sequence"/>
</dbReference>
<dbReference type="Gene3D" id="3.40.50.300">
    <property type="entry name" value="P-loop containing nucleotide triphosphate hydrolases"/>
    <property type="match status" value="1"/>
</dbReference>
<keyword evidence="2" id="KW-1185">Reference proteome</keyword>
<proteinExistence type="predicted"/>
<dbReference type="EMBL" id="LGRX02034641">
    <property type="protein sequence ID" value="KAK3237325.1"/>
    <property type="molecule type" value="Genomic_DNA"/>
</dbReference>
<sequence length="119" mass="13601">NILFRQWARMWDLEKPVLLEKSPPNMMWMRFLQGMFPTASRFVVITRHPLAVSLAHRKWECCTGMSLTQLVEHWLVQHELMQVRAPPEGGPSAARSGRANRSVHGDVALIYISLVIGPL</sequence>
<organism evidence="1 2">
    <name type="scientific">Cymbomonas tetramitiformis</name>
    <dbReference type="NCBI Taxonomy" id="36881"/>
    <lineage>
        <taxon>Eukaryota</taxon>
        <taxon>Viridiplantae</taxon>
        <taxon>Chlorophyta</taxon>
        <taxon>Pyramimonadophyceae</taxon>
        <taxon>Pyramimonadales</taxon>
        <taxon>Pyramimonadaceae</taxon>
        <taxon>Cymbomonas</taxon>
    </lineage>
</organism>
<gene>
    <name evidence="1" type="ORF">CYMTET_52589</name>
</gene>
<evidence type="ECO:0000313" key="2">
    <source>
        <dbReference type="Proteomes" id="UP001190700"/>
    </source>
</evidence>
<protein>
    <submittedName>
        <fullName evidence="1">Uncharacterized protein</fullName>
    </submittedName>
</protein>
<name>A0AAE0ESK8_9CHLO</name>
<dbReference type="AlphaFoldDB" id="A0AAE0ESK8"/>
<comment type="caution">
    <text evidence="1">The sequence shown here is derived from an EMBL/GenBank/DDBJ whole genome shotgun (WGS) entry which is preliminary data.</text>
</comment>
<dbReference type="SUPFAM" id="SSF52540">
    <property type="entry name" value="P-loop containing nucleoside triphosphate hydrolases"/>
    <property type="match status" value="1"/>
</dbReference>
<accession>A0AAE0ESK8</accession>
<reference evidence="1 2" key="1">
    <citation type="journal article" date="2015" name="Genome Biol. Evol.">
        <title>Comparative Genomics of a Bacterivorous Green Alga Reveals Evolutionary Causalities and Consequences of Phago-Mixotrophic Mode of Nutrition.</title>
        <authorList>
            <person name="Burns J.A."/>
            <person name="Paasch A."/>
            <person name="Narechania A."/>
            <person name="Kim E."/>
        </authorList>
    </citation>
    <scope>NUCLEOTIDE SEQUENCE [LARGE SCALE GENOMIC DNA]</scope>
    <source>
        <strain evidence="1 2">PLY_AMNH</strain>
    </source>
</reference>
<dbReference type="InterPro" id="IPR027417">
    <property type="entry name" value="P-loop_NTPase"/>
</dbReference>
<evidence type="ECO:0000313" key="1">
    <source>
        <dbReference type="EMBL" id="KAK3237325.1"/>
    </source>
</evidence>
<feature type="non-terminal residue" evidence="1">
    <location>
        <position position="1"/>
    </location>
</feature>